<dbReference type="InterPro" id="IPR008183">
    <property type="entry name" value="Aldose_1/G6P_1-epimerase"/>
</dbReference>
<feature type="active site" evidence="5">
    <location>
        <position position="273"/>
    </location>
</feature>
<feature type="active site" evidence="5">
    <location>
        <position position="170"/>
    </location>
</feature>
<dbReference type="InterPro" id="IPR014718">
    <property type="entry name" value="GH-type_carb-bd"/>
</dbReference>
<gene>
    <name evidence="6" type="ORF">EV675_3678</name>
</gene>
<dbReference type="InterPro" id="IPR011013">
    <property type="entry name" value="Gal_mutarotase_sf_dom"/>
</dbReference>
<dbReference type="SUPFAM" id="SSF74650">
    <property type="entry name" value="Galactose mutarotase-like"/>
    <property type="match status" value="1"/>
</dbReference>
<evidence type="ECO:0000256" key="3">
    <source>
        <dbReference type="ARBA" id="ARBA00023235"/>
    </source>
</evidence>
<evidence type="ECO:0000313" key="7">
    <source>
        <dbReference type="Proteomes" id="UP000292445"/>
    </source>
</evidence>
<dbReference type="OrthoDB" id="9790727at2"/>
<protein>
    <recommendedName>
        <fullName evidence="4">Putative glucose-6-phosphate 1-epimerase</fullName>
        <ecNumber evidence="4">5.1.3.15</ecNumber>
    </recommendedName>
</protein>
<proteinExistence type="inferred from homology"/>
<dbReference type="GO" id="GO:0030246">
    <property type="term" value="F:carbohydrate binding"/>
    <property type="evidence" value="ECO:0007669"/>
    <property type="project" value="UniProtKB-UniRule"/>
</dbReference>
<dbReference type="GO" id="GO:0047938">
    <property type="term" value="F:glucose-6-phosphate 1-epimerase activity"/>
    <property type="evidence" value="ECO:0007669"/>
    <property type="project" value="UniProtKB-UniRule"/>
</dbReference>
<dbReference type="AlphaFoldDB" id="A0A4Q7NDM4"/>
<comment type="caution">
    <text evidence="6">The sequence shown here is derived from an EMBL/GenBank/DDBJ whole genome shotgun (WGS) entry which is preliminary data.</text>
</comment>
<dbReference type="EC" id="5.1.3.15" evidence="4"/>
<evidence type="ECO:0000256" key="5">
    <source>
        <dbReference type="PIRSR" id="PIRSR016020-1"/>
    </source>
</evidence>
<evidence type="ECO:0000256" key="2">
    <source>
        <dbReference type="ARBA" id="ARBA00005866"/>
    </source>
</evidence>
<dbReference type="PIRSF" id="PIRSF016020">
    <property type="entry name" value="PHexose_mutarotase"/>
    <property type="match status" value="1"/>
</dbReference>
<dbReference type="GO" id="GO:0005975">
    <property type="term" value="P:carbohydrate metabolic process"/>
    <property type="evidence" value="ECO:0007669"/>
    <property type="project" value="InterPro"/>
</dbReference>
<comment type="similarity">
    <text evidence="2 4">Belongs to the glucose-6-phosphate 1-epimerase family.</text>
</comment>
<evidence type="ECO:0000256" key="1">
    <source>
        <dbReference type="ARBA" id="ARBA00001096"/>
    </source>
</evidence>
<sequence>MGAHRRAAVVATTVKDLPCWRLVSEHGEALVARQGAQVLYYAPTGQPPVVWLSDQAEFRKGSSLRGGIPVCWPWFGQFARNPEAVRAMLAPGADAPAHGFARALDWRDGGPRVDGDAACLRLHLDLPAGHGGWHHAAAVTLDIRLDDTLTLTLSTRNLGPERLVLSQALHTYFAVSDARDVAVEGLDGAAYVDTLMDWTPQVQDGPLSIRGETDRIYTGLSAPMQIRDPGWRRTITIEAAGSRSAVVWNPWVDKSLRLSQFRPDSWRDMLCIETARVWDDVLELAPGAAADMSVTMRAESWGA</sequence>
<keyword evidence="3 4" id="KW-0413">Isomerase</keyword>
<dbReference type="PANTHER" id="PTHR11122">
    <property type="entry name" value="APOSPORY-ASSOCIATED PROTEIN C-RELATED"/>
    <property type="match status" value="1"/>
</dbReference>
<dbReference type="Pfam" id="PF01263">
    <property type="entry name" value="Aldose_epim"/>
    <property type="match status" value="1"/>
</dbReference>
<dbReference type="Proteomes" id="UP000292445">
    <property type="component" value="Unassembled WGS sequence"/>
</dbReference>
<comment type="catalytic activity">
    <reaction evidence="1">
        <text>alpha-D-glucose 6-phosphate = beta-D-glucose 6-phosphate</text>
        <dbReference type="Rhea" id="RHEA:16249"/>
        <dbReference type="ChEBI" id="CHEBI:58225"/>
        <dbReference type="ChEBI" id="CHEBI:58247"/>
        <dbReference type="EC" id="5.1.3.15"/>
    </reaction>
</comment>
<accession>A0A4Q7NDM4</accession>
<organism evidence="6 7">
    <name type="scientific">Pigmentiphaga kullae</name>
    <dbReference type="NCBI Taxonomy" id="151784"/>
    <lineage>
        <taxon>Bacteria</taxon>
        <taxon>Pseudomonadati</taxon>
        <taxon>Pseudomonadota</taxon>
        <taxon>Betaproteobacteria</taxon>
        <taxon>Burkholderiales</taxon>
        <taxon>Alcaligenaceae</taxon>
        <taxon>Pigmentiphaga</taxon>
    </lineage>
</organism>
<dbReference type="Gene3D" id="2.70.98.10">
    <property type="match status" value="1"/>
</dbReference>
<evidence type="ECO:0000256" key="4">
    <source>
        <dbReference type="PIRNR" id="PIRNR016020"/>
    </source>
</evidence>
<dbReference type="RefSeq" id="WP_130358650.1">
    <property type="nucleotide sequence ID" value="NZ_SGXC01000002.1"/>
</dbReference>
<dbReference type="CDD" id="cd09020">
    <property type="entry name" value="D-hex-6-P-epi_like"/>
    <property type="match status" value="1"/>
</dbReference>
<dbReference type="InterPro" id="IPR025532">
    <property type="entry name" value="G6P_1-epimerase"/>
</dbReference>
<dbReference type="EMBL" id="SGXC01000002">
    <property type="protein sequence ID" value="RZS81063.1"/>
    <property type="molecule type" value="Genomic_DNA"/>
</dbReference>
<reference evidence="6 7" key="1">
    <citation type="submission" date="2019-02" db="EMBL/GenBank/DDBJ databases">
        <title>Genomic Encyclopedia of Type Strains, Phase IV (KMG-IV): sequencing the most valuable type-strain genomes for metagenomic binning, comparative biology and taxonomic classification.</title>
        <authorList>
            <person name="Goeker M."/>
        </authorList>
    </citation>
    <scope>NUCLEOTIDE SEQUENCE [LARGE SCALE GENOMIC DNA]</scope>
    <source>
        <strain evidence="6 7">K24</strain>
    </source>
</reference>
<dbReference type="PANTHER" id="PTHR11122:SF13">
    <property type="entry name" value="GLUCOSE-6-PHOSPHATE 1-EPIMERASE"/>
    <property type="match status" value="1"/>
</dbReference>
<keyword evidence="7" id="KW-1185">Reference proteome</keyword>
<evidence type="ECO:0000313" key="6">
    <source>
        <dbReference type="EMBL" id="RZS81063.1"/>
    </source>
</evidence>
<name>A0A4Q7NDM4_9BURK</name>